<dbReference type="EMBL" id="JAROCY010000007">
    <property type="protein sequence ID" value="MDF8333305.1"/>
    <property type="molecule type" value="Genomic_DNA"/>
</dbReference>
<name>A0ABT6CH97_9SPHN</name>
<keyword evidence="2" id="KW-0677">Repeat</keyword>
<protein>
    <submittedName>
        <fullName evidence="3">Acyltransferase</fullName>
    </submittedName>
</protein>
<evidence type="ECO:0000256" key="1">
    <source>
        <dbReference type="ARBA" id="ARBA00022679"/>
    </source>
</evidence>
<keyword evidence="3" id="KW-0012">Acyltransferase</keyword>
<keyword evidence="4" id="KW-1185">Reference proteome</keyword>
<reference evidence="3 4" key="1">
    <citation type="submission" date="2023-03" db="EMBL/GenBank/DDBJ databases">
        <title>Novosphingobium cyanobacteriorum sp. nov., isolated from a eutrophic reservoir during the Microcystis bloom period.</title>
        <authorList>
            <person name="Kang M."/>
            <person name="Le V."/>
            <person name="Ko S.-R."/>
            <person name="Lee S.-A."/>
            <person name="Ahn C.-Y."/>
        </authorList>
    </citation>
    <scope>NUCLEOTIDE SEQUENCE [LARGE SCALE GENOMIC DNA]</scope>
    <source>
        <strain evidence="3 4">HBC54</strain>
    </source>
</reference>
<dbReference type="GO" id="GO:0016746">
    <property type="term" value="F:acyltransferase activity"/>
    <property type="evidence" value="ECO:0007669"/>
    <property type="project" value="UniProtKB-KW"/>
</dbReference>
<comment type="caution">
    <text evidence="3">The sequence shown here is derived from an EMBL/GenBank/DDBJ whole genome shotgun (WGS) entry which is preliminary data.</text>
</comment>
<dbReference type="RefSeq" id="WP_277276869.1">
    <property type="nucleotide sequence ID" value="NZ_JAROCY010000007.1"/>
</dbReference>
<dbReference type="PANTHER" id="PTHR23416">
    <property type="entry name" value="SIALIC ACID SYNTHASE-RELATED"/>
    <property type="match status" value="1"/>
</dbReference>
<dbReference type="PROSITE" id="PS00101">
    <property type="entry name" value="HEXAPEP_TRANSFERASES"/>
    <property type="match status" value="1"/>
</dbReference>
<sequence length="285" mass="30768">MAFLQRKLGELTARIDRARRMLGLARSRRLDAARQRDLEDLLARRHRWLGHPGFPQPSFANARLIAVGPRGHGNCIVLLAGAGTRVGTAFHFARGARNNILVIGARARAPRKVDFLASHGLVVIGEETAGLMSMDIELNSDDGLVSIGPRCNANGTSVILQGVGQSLIVGEDCMFAMDTVIRTSDRHAISGPDGQWMNPPADIRIDPHVWLGEGAFVLKGVHIGTGAVVAARSVVSRNIPPFTVAGGAPTRPLRSDIYWERSSEPTLNDSARWRDVADKLENAAA</sequence>
<accession>A0ABT6CH97</accession>
<dbReference type="PANTHER" id="PTHR23416:SF78">
    <property type="entry name" value="LIPOPOLYSACCHARIDE BIOSYNTHESIS O-ACETYL TRANSFERASE WBBJ-RELATED"/>
    <property type="match status" value="1"/>
</dbReference>
<dbReference type="Gene3D" id="2.160.10.10">
    <property type="entry name" value="Hexapeptide repeat proteins"/>
    <property type="match status" value="1"/>
</dbReference>
<evidence type="ECO:0000313" key="4">
    <source>
        <dbReference type="Proteomes" id="UP001222770"/>
    </source>
</evidence>
<gene>
    <name evidence="3" type="ORF">POM99_08845</name>
</gene>
<dbReference type="InterPro" id="IPR011004">
    <property type="entry name" value="Trimer_LpxA-like_sf"/>
</dbReference>
<dbReference type="Proteomes" id="UP001222770">
    <property type="component" value="Unassembled WGS sequence"/>
</dbReference>
<organism evidence="3 4">
    <name type="scientific">Novosphingobium cyanobacteriorum</name>
    <dbReference type="NCBI Taxonomy" id="3024215"/>
    <lineage>
        <taxon>Bacteria</taxon>
        <taxon>Pseudomonadati</taxon>
        <taxon>Pseudomonadota</taxon>
        <taxon>Alphaproteobacteria</taxon>
        <taxon>Sphingomonadales</taxon>
        <taxon>Sphingomonadaceae</taxon>
        <taxon>Novosphingobium</taxon>
    </lineage>
</organism>
<proteinExistence type="predicted"/>
<dbReference type="SUPFAM" id="SSF51161">
    <property type="entry name" value="Trimeric LpxA-like enzymes"/>
    <property type="match status" value="1"/>
</dbReference>
<dbReference type="InterPro" id="IPR051159">
    <property type="entry name" value="Hexapeptide_acetyltransf"/>
</dbReference>
<evidence type="ECO:0000313" key="3">
    <source>
        <dbReference type="EMBL" id="MDF8333305.1"/>
    </source>
</evidence>
<keyword evidence="1" id="KW-0808">Transferase</keyword>
<dbReference type="CDD" id="cd04647">
    <property type="entry name" value="LbH_MAT_like"/>
    <property type="match status" value="1"/>
</dbReference>
<dbReference type="InterPro" id="IPR018357">
    <property type="entry name" value="Hexapep_transf_CS"/>
</dbReference>
<evidence type="ECO:0000256" key="2">
    <source>
        <dbReference type="ARBA" id="ARBA00022737"/>
    </source>
</evidence>